<name>A0A6A6XSP8_9PLEO</name>
<dbReference type="InterPro" id="IPR049326">
    <property type="entry name" value="Rhodopsin_dom_fungi"/>
</dbReference>
<keyword evidence="4 6" id="KW-0472">Membrane</keyword>
<feature type="transmembrane region" description="Helical" evidence="6">
    <location>
        <begin position="98"/>
        <end position="120"/>
    </location>
</feature>
<feature type="transmembrane region" description="Helical" evidence="6">
    <location>
        <begin position="12"/>
        <end position="32"/>
    </location>
</feature>
<feature type="transmembrane region" description="Helical" evidence="6">
    <location>
        <begin position="175"/>
        <end position="199"/>
    </location>
</feature>
<reference evidence="8" key="1">
    <citation type="journal article" date="2020" name="Stud. Mycol.">
        <title>101 Dothideomycetes genomes: a test case for predicting lifestyles and emergence of pathogens.</title>
        <authorList>
            <person name="Haridas S."/>
            <person name="Albert R."/>
            <person name="Binder M."/>
            <person name="Bloem J."/>
            <person name="Labutti K."/>
            <person name="Salamov A."/>
            <person name="Andreopoulos B."/>
            <person name="Baker S."/>
            <person name="Barry K."/>
            <person name="Bills G."/>
            <person name="Bluhm B."/>
            <person name="Cannon C."/>
            <person name="Castanera R."/>
            <person name="Culley D."/>
            <person name="Daum C."/>
            <person name="Ezra D."/>
            <person name="Gonzalez J."/>
            <person name="Henrissat B."/>
            <person name="Kuo A."/>
            <person name="Liang C."/>
            <person name="Lipzen A."/>
            <person name="Lutzoni F."/>
            <person name="Magnuson J."/>
            <person name="Mondo S."/>
            <person name="Nolan M."/>
            <person name="Ohm R."/>
            <person name="Pangilinan J."/>
            <person name="Park H.-J."/>
            <person name="Ramirez L."/>
            <person name="Alfaro M."/>
            <person name="Sun H."/>
            <person name="Tritt A."/>
            <person name="Yoshinaga Y."/>
            <person name="Zwiers L.-H."/>
            <person name="Turgeon B."/>
            <person name="Goodwin S."/>
            <person name="Spatafora J."/>
            <person name="Crous P."/>
            <person name="Grigoriev I."/>
        </authorList>
    </citation>
    <scope>NUCLEOTIDE SEQUENCE</scope>
    <source>
        <strain evidence="8">CBS 109.77</strain>
    </source>
</reference>
<dbReference type="InterPro" id="IPR052337">
    <property type="entry name" value="SAT4-like"/>
</dbReference>
<feature type="transmembrane region" description="Helical" evidence="6">
    <location>
        <begin position="211"/>
        <end position="229"/>
    </location>
</feature>
<dbReference type="GO" id="GO:0016020">
    <property type="term" value="C:membrane"/>
    <property type="evidence" value="ECO:0007669"/>
    <property type="project" value="UniProtKB-SubCell"/>
</dbReference>
<feature type="transmembrane region" description="Helical" evidence="6">
    <location>
        <begin position="132"/>
        <end position="155"/>
    </location>
</feature>
<evidence type="ECO:0000313" key="9">
    <source>
        <dbReference type="Proteomes" id="UP000799757"/>
    </source>
</evidence>
<comment type="subcellular location">
    <subcellularLocation>
        <location evidence="1">Membrane</location>
        <topology evidence="1">Multi-pass membrane protein</topology>
    </subcellularLocation>
</comment>
<proteinExistence type="inferred from homology"/>
<sequence length="322" mass="35890">MYGLNAHGQTQFNTAVTCAVISGLAVVIRISNKLWYKMGVHTDDYWIVIALALFWCNVAVLQWGTITGGGGIEMDELLALVAQGQGKAELIENYLKGIFTSIILYIATVSALKMSILYFYRRMFFITNTYQNVSLAVMLVTLAWFVASELVAIFACTPVDKFWHPTKHGKCANGSAVFLSTGIIDIIVDFAVLVMPIRVAFTLHLPLRTRIAMAGIFALGGFVIVTNIVRIQYIYQPKSRYVNFAQGELWSNIHIMTAFICACLPIYKPLWNTASKIATDLIRRYIGSTQNPLSFITRKSKDSSYIEMDNVGHRSGLVDSQV</sequence>
<accession>A0A6A6XSP8</accession>
<gene>
    <name evidence="8" type="ORF">K505DRAFT_356733</name>
</gene>
<keyword evidence="3 6" id="KW-1133">Transmembrane helix</keyword>
<dbReference type="PANTHER" id="PTHR33048:SF168">
    <property type="match status" value="1"/>
</dbReference>
<dbReference type="EMBL" id="MU001767">
    <property type="protein sequence ID" value="KAF2799253.1"/>
    <property type="molecule type" value="Genomic_DNA"/>
</dbReference>
<feature type="transmembrane region" description="Helical" evidence="6">
    <location>
        <begin position="44"/>
        <end position="64"/>
    </location>
</feature>
<feature type="domain" description="Rhodopsin" evidence="7">
    <location>
        <begin position="28"/>
        <end position="272"/>
    </location>
</feature>
<keyword evidence="9" id="KW-1185">Reference proteome</keyword>
<dbReference type="OrthoDB" id="10017208at2759"/>
<comment type="similarity">
    <text evidence="5">Belongs to the SAT4 family.</text>
</comment>
<evidence type="ECO:0000259" key="7">
    <source>
        <dbReference type="Pfam" id="PF20684"/>
    </source>
</evidence>
<evidence type="ECO:0000256" key="5">
    <source>
        <dbReference type="ARBA" id="ARBA00038359"/>
    </source>
</evidence>
<evidence type="ECO:0000256" key="6">
    <source>
        <dbReference type="SAM" id="Phobius"/>
    </source>
</evidence>
<feature type="transmembrane region" description="Helical" evidence="6">
    <location>
        <begin position="249"/>
        <end position="267"/>
    </location>
</feature>
<evidence type="ECO:0000313" key="8">
    <source>
        <dbReference type="EMBL" id="KAF2799253.1"/>
    </source>
</evidence>
<keyword evidence="2 6" id="KW-0812">Transmembrane</keyword>
<organism evidence="8 9">
    <name type="scientific">Melanomma pulvis-pyrius CBS 109.77</name>
    <dbReference type="NCBI Taxonomy" id="1314802"/>
    <lineage>
        <taxon>Eukaryota</taxon>
        <taxon>Fungi</taxon>
        <taxon>Dikarya</taxon>
        <taxon>Ascomycota</taxon>
        <taxon>Pezizomycotina</taxon>
        <taxon>Dothideomycetes</taxon>
        <taxon>Pleosporomycetidae</taxon>
        <taxon>Pleosporales</taxon>
        <taxon>Melanommataceae</taxon>
        <taxon>Melanomma</taxon>
    </lineage>
</organism>
<evidence type="ECO:0000256" key="1">
    <source>
        <dbReference type="ARBA" id="ARBA00004141"/>
    </source>
</evidence>
<dbReference type="AlphaFoldDB" id="A0A6A6XSP8"/>
<dbReference type="Proteomes" id="UP000799757">
    <property type="component" value="Unassembled WGS sequence"/>
</dbReference>
<dbReference type="PANTHER" id="PTHR33048">
    <property type="entry name" value="PTH11-LIKE INTEGRAL MEMBRANE PROTEIN (AFU_ORTHOLOGUE AFUA_5G11245)"/>
    <property type="match status" value="1"/>
</dbReference>
<evidence type="ECO:0000256" key="3">
    <source>
        <dbReference type="ARBA" id="ARBA00022989"/>
    </source>
</evidence>
<evidence type="ECO:0000256" key="4">
    <source>
        <dbReference type="ARBA" id="ARBA00023136"/>
    </source>
</evidence>
<evidence type="ECO:0000256" key="2">
    <source>
        <dbReference type="ARBA" id="ARBA00022692"/>
    </source>
</evidence>
<protein>
    <recommendedName>
        <fullName evidence="7">Rhodopsin domain-containing protein</fullName>
    </recommendedName>
</protein>
<dbReference type="Pfam" id="PF20684">
    <property type="entry name" value="Fung_rhodopsin"/>
    <property type="match status" value="1"/>
</dbReference>